<name>A0A0E9SS45_ANGAN</name>
<sequence>MCWSRCWAKWPSSFICCLFQHCAHRRSIGKIIIEKIQ</sequence>
<organism evidence="1">
    <name type="scientific">Anguilla anguilla</name>
    <name type="common">European freshwater eel</name>
    <name type="synonym">Muraena anguilla</name>
    <dbReference type="NCBI Taxonomy" id="7936"/>
    <lineage>
        <taxon>Eukaryota</taxon>
        <taxon>Metazoa</taxon>
        <taxon>Chordata</taxon>
        <taxon>Craniata</taxon>
        <taxon>Vertebrata</taxon>
        <taxon>Euteleostomi</taxon>
        <taxon>Actinopterygii</taxon>
        <taxon>Neopterygii</taxon>
        <taxon>Teleostei</taxon>
        <taxon>Anguilliformes</taxon>
        <taxon>Anguillidae</taxon>
        <taxon>Anguilla</taxon>
    </lineage>
</organism>
<accession>A0A0E9SS45</accession>
<dbReference type="AlphaFoldDB" id="A0A0E9SS45"/>
<protein>
    <submittedName>
        <fullName evidence="1">Uncharacterized protein</fullName>
    </submittedName>
</protein>
<dbReference type="EMBL" id="GBXM01064441">
    <property type="protein sequence ID" value="JAH44136.1"/>
    <property type="molecule type" value="Transcribed_RNA"/>
</dbReference>
<reference evidence="1" key="2">
    <citation type="journal article" date="2015" name="Fish Shellfish Immunol.">
        <title>Early steps in the European eel (Anguilla anguilla)-Vibrio vulnificus interaction in the gills: Role of the RtxA13 toxin.</title>
        <authorList>
            <person name="Callol A."/>
            <person name="Pajuelo D."/>
            <person name="Ebbesson L."/>
            <person name="Teles M."/>
            <person name="MacKenzie S."/>
            <person name="Amaro C."/>
        </authorList>
    </citation>
    <scope>NUCLEOTIDE SEQUENCE</scope>
</reference>
<evidence type="ECO:0000313" key="1">
    <source>
        <dbReference type="EMBL" id="JAH44136.1"/>
    </source>
</evidence>
<proteinExistence type="predicted"/>
<reference evidence="1" key="1">
    <citation type="submission" date="2014-11" db="EMBL/GenBank/DDBJ databases">
        <authorList>
            <person name="Amaro Gonzalez C."/>
        </authorList>
    </citation>
    <scope>NUCLEOTIDE SEQUENCE</scope>
</reference>